<dbReference type="Pfam" id="PF07690">
    <property type="entry name" value="MFS_1"/>
    <property type="match status" value="1"/>
</dbReference>
<feature type="transmembrane region" description="Helical" evidence="6">
    <location>
        <begin position="402"/>
        <end position="423"/>
    </location>
</feature>
<dbReference type="EMBL" id="KI894031">
    <property type="protein sequence ID" value="OBR84839.1"/>
    <property type="molecule type" value="Genomic_DNA"/>
</dbReference>
<gene>
    <name evidence="8" type="ORF">I303_04160</name>
    <name evidence="9" type="ORF">I303_104857</name>
</gene>
<feature type="transmembrane region" description="Helical" evidence="6">
    <location>
        <begin position="116"/>
        <end position="134"/>
    </location>
</feature>
<proteinExistence type="predicted"/>
<dbReference type="GeneID" id="28967859"/>
<reference evidence="9" key="3">
    <citation type="submission" date="2024-02" db="EMBL/GenBank/DDBJ databases">
        <title>Comparative genomics of Cryptococcus and Kwoniella reveals pathogenesis evolution and contrasting modes of karyotype evolution via chromosome fusion or intercentromeric recombination.</title>
        <authorList>
            <person name="Coelho M.A."/>
            <person name="David-Palma M."/>
            <person name="Shea T."/>
            <person name="Bowers K."/>
            <person name="McGinley-Smith S."/>
            <person name="Mohammad A.W."/>
            <person name="Gnirke A."/>
            <person name="Yurkov A.M."/>
            <person name="Nowrousian M."/>
            <person name="Sun S."/>
            <person name="Cuomo C.A."/>
            <person name="Heitman J."/>
        </authorList>
    </citation>
    <scope>NUCLEOTIDE SEQUENCE</scope>
    <source>
        <strain evidence="9">CBS 10117</strain>
    </source>
</reference>
<evidence type="ECO:0000256" key="1">
    <source>
        <dbReference type="ARBA" id="ARBA00004141"/>
    </source>
</evidence>
<protein>
    <submittedName>
        <fullName evidence="8">High-affinity nicotinic acid transporter</fullName>
    </submittedName>
</protein>
<keyword evidence="2" id="KW-0813">Transport</keyword>
<comment type="subcellular location">
    <subcellularLocation>
        <location evidence="1">Membrane</location>
        <topology evidence="1">Multi-pass membrane protein</topology>
    </subcellularLocation>
</comment>
<evidence type="ECO:0000256" key="4">
    <source>
        <dbReference type="ARBA" id="ARBA00022989"/>
    </source>
</evidence>
<organism evidence="8">
    <name type="scientific">Kwoniella dejecticola CBS 10117</name>
    <dbReference type="NCBI Taxonomy" id="1296121"/>
    <lineage>
        <taxon>Eukaryota</taxon>
        <taxon>Fungi</taxon>
        <taxon>Dikarya</taxon>
        <taxon>Basidiomycota</taxon>
        <taxon>Agaricomycotina</taxon>
        <taxon>Tremellomycetes</taxon>
        <taxon>Tremellales</taxon>
        <taxon>Cryptococcaceae</taxon>
        <taxon>Kwoniella</taxon>
    </lineage>
</organism>
<name>A0A1A6A453_9TREE</name>
<feature type="transmembrane region" description="Helical" evidence="6">
    <location>
        <begin position="140"/>
        <end position="163"/>
    </location>
</feature>
<evidence type="ECO:0000256" key="5">
    <source>
        <dbReference type="ARBA" id="ARBA00023136"/>
    </source>
</evidence>
<dbReference type="Proteomes" id="UP000078595">
    <property type="component" value="Chromosome 5"/>
</dbReference>
<dbReference type="InterPro" id="IPR011701">
    <property type="entry name" value="MFS"/>
</dbReference>
<feature type="transmembrane region" description="Helical" evidence="6">
    <location>
        <begin position="435"/>
        <end position="455"/>
    </location>
</feature>
<keyword evidence="10" id="KW-1185">Reference proteome</keyword>
<reference evidence="9" key="2">
    <citation type="submission" date="2013-07" db="EMBL/GenBank/DDBJ databases">
        <authorList>
            <consortium name="The Broad Institute Genome Sequencing Platform"/>
            <person name="Cuomo C."/>
            <person name="Litvintseva A."/>
            <person name="Chen Y."/>
            <person name="Heitman J."/>
            <person name="Sun S."/>
            <person name="Springer D."/>
            <person name="Dromer F."/>
            <person name="Young S.K."/>
            <person name="Zeng Q."/>
            <person name="Gargeya S."/>
            <person name="Fitzgerald M."/>
            <person name="Abouelleil A."/>
            <person name="Alvarado L."/>
            <person name="Berlin A.M."/>
            <person name="Chapman S.B."/>
            <person name="Dewar J."/>
            <person name="Goldberg J."/>
            <person name="Griggs A."/>
            <person name="Gujja S."/>
            <person name="Hansen M."/>
            <person name="Howarth C."/>
            <person name="Imamovic A."/>
            <person name="Larimer J."/>
            <person name="McCowan C."/>
            <person name="Murphy C."/>
            <person name="Pearson M."/>
            <person name="Priest M."/>
            <person name="Roberts A."/>
            <person name="Saif S."/>
            <person name="Shea T."/>
            <person name="Sykes S."/>
            <person name="Wortman J."/>
            <person name="Nusbaum C."/>
            <person name="Birren B."/>
        </authorList>
    </citation>
    <scope>NUCLEOTIDE SEQUENCE</scope>
    <source>
        <strain evidence="9">CBS 10117</strain>
    </source>
</reference>
<evidence type="ECO:0000313" key="8">
    <source>
        <dbReference type="EMBL" id="OBR84839.1"/>
    </source>
</evidence>
<keyword evidence="5 6" id="KW-0472">Membrane</keyword>
<dbReference type="FunFam" id="1.20.1250.20:FF:000018">
    <property type="entry name" value="MFS transporter permease"/>
    <property type="match status" value="1"/>
</dbReference>
<feature type="transmembrane region" description="Helical" evidence="6">
    <location>
        <begin position="370"/>
        <end position="390"/>
    </location>
</feature>
<dbReference type="RefSeq" id="XP_018262681.1">
    <property type="nucleotide sequence ID" value="XM_018407470.1"/>
</dbReference>
<feature type="transmembrane region" description="Helical" evidence="6">
    <location>
        <begin position="86"/>
        <end position="104"/>
    </location>
</feature>
<dbReference type="FunFam" id="1.20.1250.20:FF:000013">
    <property type="entry name" value="MFS general substrate transporter"/>
    <property type="match status" value="1"/>
</dbReference>
<evidence type="ECO:0000256" key="2">
    <source>
        <dbReference type="ARBA" id="ARBA00022448"/>
    </source>
</evidence>
<feature type="domain" description="Major facilitator superfamily (MFS) profile" evidence="7">
    <location>
        <begin position="49"/>
        <end position="464"/>
    </location>
</feature>
<dbReference type="InterPro" id="IPR036259">
    <property type="entry name" value="MFS_trans_sf"/>
</dbReference>
<dbReference type="SUPFAM" id="SSF103473">
    <property type="entry name" value="MFS general substrate transporter"/>
    <property type="match status" value="1"/>
</dbReference>
<sequence length="488" mass="53489">MSTEDKINTLDSEKNTTSTNIAEVPIDDNVAETDHEGEKSAIRKIDRNLIIVFAALYMMSFLDRSNIGNANLTGFSTDLGLKGNEYGAAVSLVYATYVIFEPIWAVSLKMIGPRNVLTGTTICWSALTVGTAFAKNFGHLAAIRVLLGALEAGVIPCINVYLTMTYQRHEYMTRITVVFVASALSGAFGGLLAYGLSQLTAGGLHGWQWMYIVEGLISFCLAPVAWWQIPNSIAEARWLNAREKAAMKVRLERNRHIYDPDEKFSHKAILASFKDPRVYVHAVTHFGIDCTLYSLTTFMPTLVAGLGFTSTVTAQLLTVPVYVIAGVSFAICGTMSDRKKIRSPFLVFALSTCLIGYIILAVAPQVGVRYAGVFIAAIGLYTSTAIHNMWVADNMAGHYKRAFSIGFVCLVGNSSGACIGFIFTAQTKPRYLPGLHFDIGMTLMAMIGVILQSFYCRYLNKKKRETIAAGAPNDPSLGDKNPHYMFFL</sequence>
<dbReference type="InterPro" id="IPR020846">
    <property type="entry name" value="MFS_dom"/>
</dbReference>
<dbReference type="EMBL" id="CP144534">
    <property type="protein sequence ID" value="WWC62261.1"/>
    <property type="molecule type" value="Genomic_DNA"/>
</dbReference>
<evidence type="ECO:0000313" key="10">
    <source>
        <dbReference type="Proteomes" id="UP000078595"/>
    </source>
</evidence>
<evidence type="ECO:0000256" key="3">
    <source>
        <dbReference type="ARBA" id="ARBA00022692"/>
    </source>
</evidence>
<keyword evidence="4 6" id="KW-1133">Transmembrane helix</keyword>
<dbReference type="GO" id="GO:0016020">
    <property type="term" value="C:membrane"/>
    <property type="evidence" value="ECO:0007669"/>
    <property type="project" value="UniProtKB-SubCell"/>
</dbReference>
<feature type="transmembrane region" description="Helical" evidence="6">
    <location>
        <begin position="314"/>
        <end position="333"/>
    </location>
</feature>
<dbReference type="GO" id="GO:0022857">
    <property type="term" value="F:transmembrane transporter activity"/>
    <property type="evidence" value="ECO:0007669"/>
    <property type="project" value="InterPro"/>
</dbReference>
<dbReference type="AlphaFoldDB" id="A0A1A6A453"/>
<feature type="transmembrane region" description="Helical" evidence="6">
    <location>
        <begin position="345"/>
        <end position="364"/>
    </location>
</feature>
<dbReference type="OrthoDB" id="2985014at2759"/>
<dbReference type="PANTHER" id="PTHR43791:SF101">
    <property type="entry name" value="HIGH-AFFINITY NICOTINIC ACID TRANSPORTER"/>
    <property type="match status" value="1"/>
</dbReference>
<dbReference type="Gene3D" id="1.20.1250.20">
    <property type="entry name" value="MFS general substrate transporter like domains"/>
    <property type="match status" value="2"/>
</dbReference>
<dbReference type="PROSITE" id="PS50850">
    <property type="entry name" value="MFS"/>
    <property type="match status" value="1"/>
</dbReference>
<reference evidence="8" key="1">
    <citation type="submission" date="2013-07" db="EMBL/GenBank/DDBJ databases">
        <title>The Genome Sequence of Cryptococcus dejecticola CBS10117.</title>
        <authorList>
            <consortium name="The Broad Institute Genome Sequencing Platform"/>
            <person name="Cuomo C."/>
            <person name="Litvintseva A."/>
            <person name="Chen Y."/>
            <person name="Heitman J."/>
            <person name="Sun S."/>
            <person name="Springer D."/>
            <person name="Dromer F."/>
            <person name="Young S.K."/>
            <person name="Zeng Q."/>
            <person name="Gargeya S."/>
            <person name="Fitzgerald M."/>
            <person name="Abouelleil A."/>
            <person name="Alvarado L."/>
            <person name="Berlin A.M."/>
            <person name="Chapman S.B."/>
            <person name="Dewar J."/>
            <person name="Goldberg J."/>
            <person name="Griggs A."/>
            <person name="Gujja S."/>
            <person name="Hansen M."/>
            <person name="Howarth C."/>
            <person name="Imamovic A."/>
            <person name="Larimer J."/>
            <person name="McCowan C."/>
            <person name="Murphy C."/>
            <person name="Pearson M."/>
            <person name="Priest M."/>
            <person name="Roberts A."/>
            <person name="Saif S."/>
            <person name="Shea T."/>
            <person name="Sykes S."/>
            <person name="Wortman J."/>
            <person name="Nusbaum C."/>
            <person name="Birren B."/>
        </authorList>
    </citation>
    <scope>NUCLEOTIDE SEQUENCE [LARGE SCALE GENOMIC DNA]</scope>
    <source>
        <strain evidence="8">CBS 10117</strain>
    </source>
</reference>
<feature type="transmembrane region" description="Helical" evidence="6">
    <location>
        <begin position="175"/>
        <end position="196"/>
    </location>
</feature>
<evidence type="ECO:0000259" key="7">
    <source>
        <dbReference type="PROSITE" id="PS50850"/>
    </source>
</evidence>
<feature type="transmembrane region" description="Helical" evidence="6">
    <location>
        <begin position="208"/>
        <end position="227"/>
    </location>
</feature>
<accession>A0A1A6A453</accession>
<evidence type="ECO:0000256" key="6">
    <source>
        <dbReference type="SAM" id="Phobius"/>
    </source>
</evidence>
<feature type="transmembrane region" description="Helical" evidence="6">
    <location>
        <begin position="49"/>
        <end position="66"/>
    </location>
</feature>
<dbReference type="PANTHER" id="PTHR43791">
    <property type="entry name" value="PERMEASE-RELATED"/>
    <property type="match status" value="1"/>
</dbReference>
<dbReference type="KEGG" id="kdj:28967859"/>
<evidence type="ECO:0000313" key="9">
    <source>
        <dbReference type="EMBL" id="WWC62261.1"/>
    </source>
</evidence>
<keyword evidence="3 6" id="KW-0812">Transmembrane</keyword>
<feature type="transmembrane region" description="Helical" evidence="6">
    <location>
        <begin position="286"/>
        <end position="308"/>
    </location>
</feature>
<dbReference type="VEuPathDB" id="FungiDB:I303_04160"/>